<reference evidence="2 3" key="1">
    <citation type="submission" date="2018-09" db="EMBL/GenBank/DDBJ databases">
        <authorList>
            <person name="Grouzdev D.S."/>
            <person name="Krutkina M.S."/>
        </authorList>
    </citation>
    <scope>NUCLEOTIDE SEQUENCE [LARGE SCALE GENOMIC DNA]</scope>
    <source>
        <strain evidence="2 3">RmlP001</strain>
    </source>
</reference>
<dbReference type="RefSeq" id="WP_129219898.1">
    <property type="nucleotide sequence ID" value="NZ_QYBC01000011.1"/>
</dbReference>
<dbReference type="Gene3D" id="3.40.50.300">
    <property type="entry name" value="P-loop containing nucleotide triphosphate hydrolases"/>
    <property type="match status" value="1"/>
</dbReference>
<feature type="compositionally biased region" description="Low complexity" evidence="1">
    <location>
        <begin position="299"/>
        <end position="308"/>
    </location>
</feature>
<dbReference type="SUPFAM" id="SSF52540">
    <property type="entry name" value="P-loop containing nucleoside triphosphate hydrolases"/>
    <property type="match status" value="1"/>
</dbReference>
<proteinExistence type="predicted"/>
<feature type="region of interest" description="Disordered" evidence="1">
    <location>
        <begin position="274"/>
        <end position="308"/>
    </location>
</feature>
<dbReference type="EMBL" id="QYBC01000011">
    <property type="protein sequence ID" value="RYB04201.1"/>
    <property type="molecule type" value="Genomic_DNA"/>
</dbReference>
<dbReference type="Pfam" id="PF13469">
    <property type="entry name" value="Sulfotransfer_3"/>
    <property type="match status" value="1"/>
</dbReference>
<dbReference type="Proteomes" id="UP000289411">
    <property type="component" value="Unassembled WGS sequence"/>
</dbReference>
<dbReference type="InterPro" id="IPR027417">
    <property type="entry name" value="P-loop_NTPase"/>
</dbReference>
<name>A0A4Q2RAT5_9HYPH</name>
<keyword evidence="3" id="KW-1185">Reference proteome</keyword>
<evidence type="ECO:0000313" key="2">
    <source>
        <dbReference type="EMBL" id="RYB04201.1"/>
    </source>
</evidence>
<sequence length="308" mass="34035">MNNGIHFLSGLPRSGSTLLGALLKQNPKLHSGMSSPVGALIGRVQGAMGPRSEFASMIGDKQRRDILQAVFEGFYKDVHGAKTVIDTNRAWCAKLPLIHALYPDAKMIVCVRDLVWIVDSFERVLRKNALGVSKMFQQKDALTVHTRVNSLASPGGTVGFAWNATQEAFYGEFSDKLILVDYEALCREPQRTMELIYAKLGLEPFEHDFENVVYSEGDSFDADLGVPGLHTVGRKVRFSERPTILPPELYERFSGRNFWRRPGGNPRGVEVILPSVPKDGPRRPMAPNPGMNQGGRMGMGRMRPPAGA</sequence>
<evidence type="ECO:0000313" key="3">
    <source>
        <dbReference type="Proteomes" id="UP000289411"/>
    </source>
</evidence>
<protein>
    <submittedName>
        <fullName evidence="2">Sulfotransferase</fullName>
    </submittedName>
</protein>
<keyword evidence="2" id="KW-0808">Transferase</keyword>
<comment type="caution">
    <text evidence="2">The sequence shown here is derived from an EMBL/GenBank/DDBJ whole genome shotgun (WGS) entry which is preliminary data.</text>
</comment>
<dbReference type="OrthoDB" id="9800698at2"/>
<reference evidence="2 3" key="2">
    <citation type="submission" date="2019-02" db="EMBL/GenBank/DDBJ databases">
        <title>'Lichenibacterium ramalinii' gen. nov. sp. nov., 'Lichenibacterium minor' gen. nov. sp. nov.</title>
        <authorList>
            <person name="Pankratov T."/>
        </authorList>
    </citation>
    <scope>NUCLEOTIDE SEQUENCE [LARGE SCALE GENOMIC DNA]</scope>
    <source>
        <strain evidence="2 3">RmlP001</strain>
    </source>
</reference>
<evidence type="ECO:0000256" key="1">
    <source>
        <dbReference type="SAM" id="MobiDB-lite"/>
    </source>
</evidence>
<gene>
    <name evidence="2" type="ORF">D3272_14420</name>
</gene>
<organism evidence="2 3">
    <name type="scientific">Lichenibacterium ramalinae</name>
    <dbReference type="NCBI Taxonomy" id="2316527"/>
    <lineage>
        <taxon>Bacteria</taxon>
        <taxon>Pseudomonadati</taxon>
        <taxon>Pseudomonadota</taxon>
        <taxon>Alphaproteobacteria</taxon>
        <taxon>Hyphomicrobiales</taxon>
        <taxon>Lichenihabitantaceae</taxon>
        <taxon>Lichenibacterium</taxon>
    </lineage>
</organism>
<dbReference type="GO" id="GO:0016740">
    <property type="term" value="F:transferase activity"/>
    <property type="evidence" value="ECO:0007669"/>
    <property type="project" value="UniProtKB-KW"/>
</dbReference>
<accession>A0A4Q2RAT5</accession>
<dbReference type="AlphaFoldDB" id="A0A4Q2RAT5"/>